<evidence type="ECO:0000256" key="3">
    <source>
        <dbReference type="ARBA" id="ARBA00012417"/>
    </source>
</evidence>
<dbReference type="InterPro" id="IPR050356">
    <property type="entry name" value="SulA_CellDiv_inhibitor"/>
</dbReference>
<dbReference type="Proteomes" id="UP000826300">
    <property type="component" value="Chromosome"/>
</dbReference>
<dbReference type="AlphaFoldDB" id="A0A8G1EDT3"/>
<evidence type="ECO:0000256" key="7">
    <source>
        <dbReference type="SAM" id="MobiDB-lite"/>
    </source>
</evidence>
<protein>
    <recommendedName>
        <fullName evidence="3">DNA-directed DNA polymerase</fullName>
        <ecNumber evidence="3">2.7.7.7</ecNumber>
    </recommendedName>
</protein>
<dbReference type="Gene3D" id="3.40.1170.60">
    <property type="match status" value="1"/>
</dbReference>
<dbReference type="Gene3D" id="3.30.70.270">
    <property type="match status" value="1"/>
</dbReference>
<feature type="domain" description="DNA polymerase Y-family little finger" evidence="9">
    <location>
        <begin position="287"/>
        <end position="364"/>
    </location>
</feature>
<dbReference type="Pfam" id="PF00817">
    <property type="entry name" value="IMS"/>
    <property type="match status" value="1"/>
</dbReference>
<evidence type="ECO:0000256" key="6">
    <source>
        <dbReference type="ARBA" id="ARBA00049244"/>
    </source>
</evidence>
<feature type="region of interest" description="Disordered" evidence="7">
    <location>
        <begin position="172"/>
        <end position="210"/>
    </location>
</feature>
<evidence type="ECO:0000313" key="11">
    <source>
        <dbReference type="Proteomes" id="UP000826300"/>
    </source>
</evidence>
<name>A0A8G1EDT3_9RHOB</name>
<dbReference type="GO" id="GO:0003684">
    <property type="term" value="F:damaged DNA binding"/>
    <property type="evidence" value="ECO:0007669"/>
    <property type="project" value="InterPro"/>
</dbReference>
<dbReference type="EC" id="2.7.7.7" evidence="3"/>
<evidence type="ECO:0000256" key="4">
    <source>
        <dbReference type="ARBA" id="ARBA00022763"/>
    </source>
</evidence>
<evidence type="ECO:0000256" key="5">
    <source>
        <dbReference type="ARBA" id="ARBA00025589"/>
    </source>
</evidence>
<evidence type="ECO:0000259" key="8">
    <source>
        <dbReference type="Pfam" id="PF00817"/>
    </source>
</evidence>
<sequence length="551" mass="59442">MARRILSLWFPRLAAERWLRRIGGALPQPFAVVGETGGAQVLVSLNAEAETAGLRRGQPLRDATAMCSGLLTRPADPVSEALFLTALRRWAGKFSPWVAEEPPDALVVDLTGCAHLFGGEAALLAEAEADCARLGLTLCGGLADTRGAAWALARFAGQSGQPLRSGDDIAQEARATRSHAARRRGWERGGALPSAASATEPQGLIAPPGQTESVLAPLPIAALGLPPERTEGFTRLGLRTVGEVLALPRAGLARRFGADTVARIDRALGLAPEPISPAAPPLRFATRMQFPEPIGTAADIAAGIDRLLDPLCARLREKGRGARRVRLQALHPDGTSQWVEVGLAQAADQPDRIRTLLAMKIETIDPGFGIDCLRIEAIQTEPVHPVQHRGHFEATADAMTRQGGTPRLGDLIERLSTRLGSESVTRAHPADSHIPEKGSIILSAAWSEPWAEPWPAANPPRPLVMMRPEPVQAPEDPTPPARFRWRGRNHETRTALGPERLAPEWWLDDPAWRSGVRDYWRIETATGERLWLFFAHGGALSGGWFAHGIFG</sequence>
<dbReference type="KEGG" id="nsm:JO391_15540"/>
<proteinExistence type="inferred from homology"/>
<dbReference type="Pfam" id="PF11799">
    <property type="entry name" value="IMS_C"/>
    <property type="match status" value="1"/>
</dbReference>
<dbReference type="CDD" id="cd03468">
    <property type="entry name" value="PolY_like"/>
    <property type="match status" value="1"/>
</dbReference>
<comment type="function">
    <text evidence="5">Poorly processive, error-prone DNA polymerase involved in untargeted mutagenesis. Copies undamaged DNA at stalled replication forks, which arise in vivo from mismatched or misaligned primer ends. These misaligned primers can be extended by PolIV. Exhibits no 3'-5' exonuclease (proofreading) activity. May be involved in translesional synthesis, in conjunction with the beta clamp from PolIII.</text>
</comment>
<dbReference type="InterPro" id="IPR001126">
    <property type="entry name" value="UmuC"/>
</dbReference>
<gene>
    <name evidence="10" type="ORF">JO391_15540</name>
</gene>
<dbReference type="PANTHER" id="PTHR35369">
    <property type="entry name" value="BLR3025 PROTEIN-RELATED"/>
    <property type="match status" value="1"/>
</dbReference>
<evidence type="ECO:0000256" key="2">
    <source>
        <dbReference type="ARBA" id="ARBA00011245"/>
    </source>
</evidence>
<dbReference type="InterPro" id="IPR043502">
    <property type="entry name" value="DNA/RNA_pol_sf"/>
</dbReference>
<dbReference type="EMBL" id="CP069370">
    <property type="protein sequence ID" value="QYZ71995.1"/>
    <property type="molecule type" value="Genomic_DNA"/>
</dbReference>
<feature type="domain" description="UmuC" evidence="8">
    <location>
        <begin position="29"/>
        <end position="152"/>
    </location>
</feature>
<comment type="catalytic activity">
    <reaction evidence="6">
        <text>DNA(n) + a 2'-deoxyribonucleoside 5'-triphosphate = DNA(n+1) + diphosphate</text>
        <dbReference type="Rhea" id="RHEA:22508"/>
        <dbReference type="Rhea" id="RHEA-COMP:17339"/>
        <dbReference type="Rhea" id="RHEA-COMP:17340"/>
        <dbReference type="ChEBI" id="CHEBI:33019"/>
        <dbReference type="ChEBI" id="CHEBI:61560"/>
        <dbReference type="ChEBI" id="CHEBI:173112"/>
        <dbReference type="EC" id="2.7.7.7"/>
    </reaction>
</comment>
<reference evidence="10" key="1">
    <citation type="submission" date="2021-02" db="EMBL/GenBank/DDBJ databases">
        <title>Rhodobacter shimadae sp. nov., an aerobic anoxygenic phototrophic bacterium isolated from a hot spring.</title>
        <authorList>
            <person name="Muramatsu S."/>
            <person name="Haruta S."/>
            <person name="Hirose S."/>
            <person name="Hanada S."/>
        </authorList>
    </citation>
    <scope>NUCLEOTIDE SEQUENCE</scope>
    <source>
        <strain evidence="10">N10</strain>
    </source>
</reference>
<keyword evidence="11" id="KW-1185">Reference proteome</keyword>
<accession>A0A8G1EDT3</accession>
<dbReference type="InterPro" id="IPR043128">
    <property type="entry name" value="Rev_trsase/Diguanyl_cyclase"/>
</dbReference>
<dbReference type="InterPro" id="IPR017961">
    <property type="entry name" value="DNA_pol_Y-fam_little_finger"/>
</dbReference>
<comment type="subunit">
    <text evidence="2">Monomer.</text>
</comment>
<keyword evidence="4" id="KW-0227">DNA damage</keyword>
<dbReference type="SUPFAM" id="SSF56672">
    <property type="entry name" value="DNA/RNA polymerases"/>
    <property type="match status" value="1"/>
</dbReference>
<evidence type="ECO:0000256" key="1">
    <source>
        <dbReference type="ARBA" id="ARBA00010945"/>
    </source>
</evidence>
<evidence type="ECO:0000259" key="9">
    <source>
        <dbReference type="Pfam" id="PF11799"/>
    </source>
</evidence>
<dbReference type="PANTHER" id="PTHR35369:SF2">
    <property type="entry name" value="BLR3025 PROTEIN"/>
    <property type="match status" value="1"/>
</dbReference>
<comment type="similarity">
    <text evidence="1">Belongs to the DNA polymerase type-Y family.</text>
</comment>
<organism evidence="10 11">
    <name type="scientific">Neotabrizicola shimadae</name>
    <dbReference type="NCBI Taxonomy" id="2807096"/>
    <lineage>
        <taxon>Bacteria</taxon>
        <taxon>Pseudomonadati</taxon>
        <taxon>Pseudomonadota</taxon>
        <taxon>Alphaproteobacteria</taxon>
        <taxon>Rhodobacterales</taxon>
        <taxon>Paracoccaceae</taxon>
        <taxon>Neotabrizicola</taxon>
    </lineage>
</organism>
<dbReference type="GO" id="GO:0006281">
    <property type="term" value="P:DNA repair"/>
    <property type="evidence" value="ECO:0007669"/>
    <property type="project" value="InterPro"/>
</dbReference>
<evidence type="ECO:0000313" key="10">
    <source>
        <dbReference type="EMBL" id="QYZ71995.1"/>
    </source>
</evidence>
<feature type="compositionally biased region" description="Basic residues" evidence="7">
    <location>
        <begin position="176"/>
        <end position="185"/>
    </location>
</feature>